<gene>
    <name evidence="1" type="ORF">G9399_16230</name>
</gene>
<dbReference type="EMBL" id="CP054160">
    <property type="protein sequence ID" value="QKJ59585.2"/>
    <property type="molecule type" value="Genomic_DNA"/>
</dbReference>
<dbReference type="Gene3D" id="3.40.1000.10">
    <property type="entry name" value="Mog1/PsbP, alpha/beta/alpha sandwich"/>
    <property type="match status" value="1"/>
</dbReference>
<dbReference type="InterPro" id="IPR014894">
    <property type="entry name" value="DcrB/EagT6"/>
</dbReference>
<proteinExistence type="predicted"/>
<accession>A0AAE7JUA4</accession>
<evidence type="ECO:0000313" key="1">
    <source>
        <dbReference type="EMBL" id="QKJ59585.2"/>
    </source>
</evidence>
<evidence type="ECO:0000313" key="2">
    <source>
        <dbReference type="Proteomes" id="UP000503464"/>
    </source>
</evidence>
<dbReference type="SUPFAM" id="SSF55724">
    <property type="entry name" value="Mog1p/PsbP-like"/>
    <property type="match status" value="1"/>
</dbReference>
<dbReference type="InterPro" id="IPR016123">
    <property type="entry name" value="Mog1/PsbP_a/b/a-sand"/>
</dbReference>
<sequence>MYVINEGTLEMPENWQDETMNALIAQDNSGLNIVITRLTLPFATDREAFYQQTISQFRDNLKKYQENDYRVISLADEPAHLLDYRWQSPEGRIDQVAVMQIRGNQLITFTLSSSKGMSAGQKERMLAYILTFKPHAQDPITENQR</sequence>
<reference evidence="2" key="1">
    <citation type="submission" date="2020-03" db="EMBL/GenBank/DDBJ databases">
        <title>Genome sequences of seven Enterobacteriaceae strains isolated from Canadian wastewater treatment facilities.</title>
        <authorList>
            <person name="Huang H."/>
            <person name="Chmara J.T."/>
            <person name="Duceppe M.-O."/>
        </authorList>
    </citation>
    <scope>NUCLEOTIDE SEQUENCE [LARGE SCALE GENOMIC DNA]</scope>
    <source>
        <strain evidence="2">Biosolid 3</strain>
    </source>
</reference>
<name>A0AAE7JUA4_SERFO</name>
<dbReference type="Pfam" id="PF08786">
    <property type="entry name" value="DcrB"/>
    <property type="match status" value="1"/>
</dbReference>
<dbReference type="RefSeq" id="WP_221035447.1">
    <property type="nucleotide sequence ID" value="NZ_CP054160.3"/>
</dbReference>
<dbReference type="AlphaFoldDB" id="A0AAE7JUA4"/>
<organism evidence="1 2">
    <name type="scientific">Serratia fonticola</name>
    <dbReference type="NCBI Taxonomy" id="47917"/>
    <lineage>
        <taxon>Bacteria</taxon>
        <taxon>Pseudomonadati</taxon>
        <taxon>Pseudomonadota</taxon>
        <taxon>Gammaproteobacteria</taxon>
        <taxon>Enterobacterales</taxon>
        <taxon>Yersiniaceae</taxon>
        <taxon>Serratia</taxon>
    </lineage>
</organism>
<dbReference type="Proteomes" id="UP000503464">
    <property type="component" value="Chromosome"/>
</dbReference>
<protein>
    <submittedName>
        <fullName evidence="1">DcrB-related protein</fullName>
    </submittedName>
</protein>